<dbReference type="HOGENOM" id="CLU_2903920_0_0_1"/>
<dbReference type="EMBL" id="FQ790272">
    <property type="protein sequence ID" value="CCD44873.1"/>
    <property type="molecule type" value="Genomic_DNA"/>
</dbReference>
<dbReference type="Proteomes" id="UP000008177">
    <property type="component" value="Unplaced contigs"/>
</dbReference>
<reference evidence="2" key="1">
    <citation type="journal article" date="2011" name="PLoS Genet.">
        <title>Genomic analysis of the necrotrophic fungal pathogens Sclerotinia sclerotiorum and Botrytis cinerea.</title>
        <authorList>
            <person name="Amselem J."/>
            <person name="Cuomo C.A."/>
            <person name="van Kan J.A."/>
            <person name="Viaud M."/>
            <person name="Benito E.P."/>
            <person name="Couloux A."/>
            <person name="Coutinho P.M."/>
            <person name="de Vries R.P."/>
            <person name="Dyer P.S."/>
            <person name="Fillinger S."/>
            <person name="Fournier E."/>
            <person name="Gout L."/>
            <person name="Hahn M."/>
            <person name="Kohn L."/>
            <person name="Lapalu N."/>
            <person name="Plummer K.M."/>
            <person name="Pradier J.M."/>
            <person name="Quevillon E."/>
            <person name="Sharon A."/>
            <person name="Simon A."/>
            <person name="ten Have A."/>
            <person name="Tudzynski B."/>
            <person name="Tudzynski P."/>
            <person name="Wincker P."/>
            <person name="Andrew M."/>
            <person name="Anthouard V."/>
            <person name="Beever R.E."/>
            <person name="Beffa R."/>
            <person name="Benoit I."/>
            <person name="Bouzid O."/>
            <person name="Brault B."/>
            <person name="Chen Z."/>
            <person name="Choquer M."/>
            <person name="Collemare J."/>
            <person name="Cotton P."/>
            <person name="Danchin E.G."/>
            <person name="Da Silva C."/>
            <person name="Gautier A."/>
            <person name="Giraud C."/>
            <person name="Giraud T."/>
            <person name="Gonzalez C."/>
            <person name="Grossetete S."/>
            <person name="Guldener U."/>
            <person name="Henrissat B."/>
            <person name="Howlett B.J."/>
            <person name="Kodira C."/>
            <person name="Kretschmer M."/>
            <person name="Lappartient A."/>
            <person name="Leroch M."/>
            <person name="Levis C."/>
            <person name="Mauceli E."/>
            <person name="Neuveglise C."/>
            <person name="Oeser B."/>
            <person name="Pearson M."/>
            <person name="Poulain J."/>
            <person name="Poussereau N."/>
            <person name="Quesneville H."/>
            <person name="Rascle C."/>
            <person name="Schumacher J."/>
            <person name="Segurens B."/>
            <person name="Sexton A."/>
            <person name="Silva E."/>
            <person name="Sirven C."/>
            <person name="Soanes D.M."/>
            <person name="Talbot N.J."/>
            <person name="Templeton M."/>
            <person name="Yandava C."/>
            <person name="Yarden O."/>
            <person name="Zeng Q."/>
            <person name="Rollins J.A."/>
            <person name="Lebrun M.H."/>
            <person name="Dickman M."/>
        </authorList>
    </citation>
    <scope>NUCLEOTIDE SEQUENCE [LARGE SCALE GENOMIC DNA]</scope>
    <source>
        <strain evidence="2">T4</strain>
    </source>
</reference>
<dbReference type="InParanoid" id="G2XWK3"/>
<gene>
    <name evidence="1" type="ORF">BofuT4_uP052220.1</name>
</gene>
<organism evidence="1 2">
    <name type="scientific">Botryotinia fuckeliana (strain T4)</name>
    <name type="common">Noble rot fungus</name>
    <name type="synonym">Botrytis cinerea</name>
    <dbReference type="NCBI Taxonomy" id="999810"/>
    <lineage>
        <taxon>Eukaryota</taxon>
        <taxon>Fungi</taxon>
        <taxon>Dikarya</taxon>
        <taxon>Ascomycota</taxon>
        <taxon>Pezizomycotina</taxon>
        <taxon>Leotiomycetes</taxon>
        <taxon>Helotiales</taxon>
        <taxon>Sclerotiniaceae</taxon>
        <taxon>Botrytis</taxon>
    </lineage>
</organism>
<dbReference type="AlphaFoldDB" id="G2XWK3"/>
<protein>
    <submittedName>
        <fullName evidence="1">Uncharacterized protein</fullName>
    </submittedName>
</protein>
<accession>G2XWK3</accession>
<evidence type="ECO:0000313" key="1">
    <source>
        <dbReference type="EMBL" id="CCD44873.1"/>
    </source>
</evidence>
<sequence>MVKGGMIMHLSSLFPENFLHSVENVDTSKVCFAAYDYWVDGCGVDNYRQVDSCRQLWTGRQL</sequence>
<name>G2XWK3_BOTF4</name>
<evidence type="ECO:0000313" key="2">
    <source>
        <dbReference type="Proteomes" id="UP000008177"/>
    </source>
</evidence>
<proteinExistence type="predicted"/>